<dbReference type="InterPro" id="IPR025239">
    <property type="entry name" value="DUF4187"/>
</dbReference>
<dbReference type="WBParaSite" id="MCOS_0000123901-mRNA-1">
    <property type="protein sequence ID" value="MCOS_0000123901-mRNA-1"/>
    <property type="gene ID" value="MCOS_0000123901"/>
</dbReference>
<dbReference type="OrthoDB" id="786951at2759"/>
<organism evidence="8">
    <name type="scientific">Mesocestoides corti</name>
    <name type="common">Flatworm</name>
    <dbReference type="NCBI Taxonomy" id="53468"/>
    <lineage>
        <taxon>Eukaryota</taxon>
        <taxon>Metazoa</taxon>
        <taxon>Spiralia</taxon>
        <taxon>Lophotrochozoa</taxon>
        <taxon>Platyhelminthes</taxon>
        <taxon>Cestoda</taxon>
        <taxon>Eucestoda</taxon>
        <taxon>Cyclophyllidea</taxon>
        <taxon>Mesocestoididae</taxon>
        <taxon>Mesocestoides</taxon>
    </lineage>
</organism>
<dbReference type="Pfam" id="PF01585">
    <property type="entry name" value="G-patch"/>
    <property type="match status" value="1"/>
</dbReference>
<dbReference type="SMART" id="SM01173">
    <property type="entry name" value="DUF4187"/>
    <property type="match status" value="1"/>
</dbReference>
<feature type="region of interest" description="Disordered" evidence="4">
    <location>
        <begin position="1"/>
        <end position="56"/>
    </location>
</feature>
<evidence type="ECO:0000313" key="6">
    <source>
        <dbReference type="EMBL" id="VDD75237.1"/>
    </source>
</evidence>
<gene>
    <name evidence="6" type="ORF">MCOS_LOCUS1240</name>
</gene>
<dbReference type="AlphaFoldDB" id="A0A0R3U3R9"/>
<evidence type="ECO:0000313" key="7">
    <source>
        <dbReference type="Proteomes" id="UP000267029"/>
    </source>
</evidence>
<dbReference type="Pfam" id="PF13821">
    <property type="entry name" value="DUF4187"/>
    <property type="match status" value="1"/>
</dbReference>
<dbReference type="PANTHER" id="PTHR21032">
    <property type="entry name" value="G PATCH DOMAIN-CONTAINING PROTEIN 11"/>
    <property type="match status" value="1"/>
</dbReference>
<protein>
    <recommendedName>
        <fullName evidence="2">G patch domain-containing protein 11</fullName>
    </recommendedName>
    <alternativeName>
        <fullName evidence="3">Coiled-coil domain-containing protein 75</fullName>
    </alternativeName>
</protein>
<evidence type="ECO:0000259" key="5">
    <source>
        <dbReference type="PROSITE" id="PS50174"/>
    </source>
</evidence>
<sequence length="315" mass="35416">MGEKSDSDDDYMSDKFLNPPDAPSRSDLLLNNKKHHKSVENPQRFQGVTKGKQMVVKREEGLKRRIGEDNVGFKIMKKMGFTGEGGIGKNSEGRSEPVPISVIDGRKGLGLHNIKEKRDEAFAAARQQRDLKISAFQSDFRASMASRFYMERVQRQLTAARSICKQLDLAQSLEQPVDKAFWPPDDLTAKLLAQSKVIRREICRSEPRRSCAKKPKHLTVPPNKTEDSPESLDAPLGEYDSVLGIESDEEYYDVDAAQHGPIESEASVESPDVILARLSVYLRESHSYCFWCGEHYSNNSDLMTNCPGPLEEDHG</sequence>
<feature type="region of interest" description="Disordered" evidence="4">
    <location>
        <begin position="209"/>
        <end position="235"/>
    </location>
</feature>
<name>A0A0R3U3R9_MESCO</name>
<evidence type="ECO:0000256" key="4">
    <source>
        <dbReference type="SAM" id="MobiDB-lite"/>
    </source>
</evidence>
<dbReference type="InterPro" id="IPR000467">
    <property type="entry name" value="G_patch_dom"/>
</dbReference>
<evidence type="ECO:0000256" key="1">
    <source>
        <dbReference type="ARBA" id="ARBA00007140"/>
    </source>
</evidence>
<dbReference type="PANTHER" id="PTHR21032:SF0">
    <property type="entry name" value="G PATCH DOMAIN-CONTAINING PROTEIN 11"/>
    <property type="match status" value="1"/>
</dbReference>
<reference evidence="8" key="1">
    <citation type="submission" date="2017-02" db="UniProtKB">
        <authorList>
            <consortium name="WormBaseParasite"/>
        </authorList>
    </citation>
    <scope>IDENTIFICATION</scope>
</reference>
<dbReference type="PROSITE" id="PS50174">
    <property type="entry name" value="G_PATCH"/>
    <property type="match status" value="1"/>
</dbReference>
<keyword evidence="7" id="KW-1185">Reference proteome</keyword>
<dbReference type="InterPro" id="IPR039249">
    <property type="entry name" value="GPATCH11"/>
</dbReference>
<evidence type="ECO:0000256" key="3">
    <source>
        <dbReference type="ARBA" id="ARBA00030688"/>
    </source>
</evidence>
<feature type="domain" description="G-patch" evidence="5">
    <location>
        <begin position="68"/>
        <end position="114"/>
    </location>
</feature>
<dbReference type="GO" id="GO:0003676">
    <property type="term" value="F:nucleic acid binding"/>
    <property type="evidence" value="ECO:0007669"/>
    <property type="project" value="InterPro"/>
</dbReference>
<dbReference type="SMART" id="SM00443">
    <property type="entry name" value="G_patch"/>
    <property type="match status" value="1"/>
</dbReference>
<accession>A0A0R3U3R9</accession>
<dbReference type="Proteomes" id="UP000267029">
    <property type="component" value="Unassembled WGS sequence"/>
</dbReference>
<feature type="compositionally biased region" description="Acidic residues" evidence="4">
    <location>
        <begin position="1"/>
        <end position="11"/>
    </location>
</feature>
<dbReference type="EMBL" id="UXSR01000143">
    <property type="protein sequence ID" value="VDD75237.1"/>
    <property type="molecule type" value="Genomic_DNA"/>
</dbReference>
<evidence type="ECO:0000256" key="2">
    <source>
        <dbReference type="ARBA" id="ARBA00021978"/>
    </source>
</evidence>
<dbReference type="STRING" id="53468.A0A0R3U3R9"/>
<dbReference type="GO" id="GO:0000776">
    <property type="term" value="C:kinetochore"/>
    <property type="evidence" value="ECO:0007669"/>
    <property type="project" value="TreeGrafter"/>
</dbReference>
<comment type="similarity">
    <text evidence="1">Belongs to the GPATCH11 family.</text>
</comment>
<evidence type="ECO:0000313" key="8">
    <source>
        <dbReference type="WBParaSite" id="MCOS_0000123901-mRNA-1"/>
    </source>
</evidence>
<reference evidence="6 7" key="2">
    <citation type="submission" date="2018-10" db="EMBL/GenBank/DDBJ databases">
        <authorList>
            <consortium name="Pathogen Informatics"/>
        </authorList>
    </citation>
    <scope>NUCLEOTIDE SEQUENCE [LARGE SCALE GENOMIC DNA]</scope>
</reference>
<proteinExistence type="inferred from homology"/>